<dbReference type="InterPro" id="IPR050122">
    <property type="entry name" value="RTK"/>
</dbReference>
<keyword evidence="3" id="KW-1185">Reference proteome</keyword>
<dbReference type="Gene3D" id="1.10.510.10">
    <property type="entry name" value="Transferase(Phosphotransferase) domain 1"/>
    <property type="match status" value="1"/>
</dbReference>
<keyword evidence="1" id="KW-0472">Membrane</keyword>
<dbReference type="SUPFAM" id="SSF56112">
    <property type="entry name" value="Protein kinase-like (PK-like)"/>
    <property type="match status" value="1"/>
</dbReference>
<dbReference type="InterPro" id="IPR001245">
    <property type="entry name" value="Ser-Thr/Tyr_kinase_cat_dom"/>
</dbReference>
<dbReference type="PANTHER" id="PTHR24416">
    <property type="entry name" value="TYROSINE-PROTEIN KINASE RECEPTOR"/>
    <property type="match status" value="1"/>
</dbReference>
<dbReference type="InterPro" id="IPR008266">
    <property type="entry name" value="Tyr_kinase_AS"/>
</dbReference>
<dbReference type="Proteomes" id="UP000887575">
    <property type="component" value="Unassembled WGS sequence"/>
</dbReference>
<keyword evidence="1" id="KW-1133">Transmembrane helix</keyword>
<dbReference type="AlphaFoldDB" id="A0AAF3EP87"/>
<proteinExistence type="predicted"/>
<dbReference type="GO" id="GO:0005524">
    <property type="term" value="F:ATP binding"/>
    <property type="evidence" value="ECO:0007669"/>
    <property type="project" value="InterPro"/>
</dbReference>
<dbReference type="SMART" id="SM00219">
    <property type="entry name" value="TyrKc"/>
    <property type="match status" value="1"/>
</dbReference>
<evidence type="ECO:0000256" key="1">
    <source>
        <dbReference type="SAM" id="Phobius"/>
    </source>
</evidence>
<accession>A0AAF3EP87</accession>
<organism evidence="3 4">
    <name type="scientific">Mesorhabditis belari</name>
    <dbReference type="NCBI Taxonomy" id="2138241"/>
    <lineage>
        <taxon>Eukaryota</taxon>
        <taxon>Metazoa</taxon>
        <taxon>Ecdysozoa</taxon>
        <taxon>Nematoda</taxon>
        <taxon>Chromadorea</taxon>
        <taxon>Rhabditida</taxon>
        <taxon>Rhabditina</taxon>
        <taxon>Rhabditomorpha</taxon>
        <taxon>Rhabditoidea</taxon>
        <taxon>Rhabditidae</taxon>
        <taxon>Mesorhabditinae</taxon>
        <taxon>Mesorhabditis</taxon>
    </lineage>
</organism>
<dbReference type="WBParaSite" id="MBELARI_LOCUS15798">
    <property type="protein sequence ID" value="MBELARI_LOCUS15798"/>
    <property type="gene ID" value="MBELARI_LOCUS15798"/>
</dbReference>
<dbReference type="PROSITE" id="PS50011">
    <property type="entry name" value="PROTEIN_KINASE_DOM"/>
    <property type="match status" value="1"/>
</dbReference>
<dbReference type="PANTHER" id="PTHR24416:SF600">
    <property type="entry name" value="PDGF- AND VEGF-RECEPTOR RELATED, ISOFORM J"/>
    <property type="match status" value="1"/>
</dbReference>
<dbReference type="PROSITE" id="PS00109">
    <property type="entry name" value="PROTEIN_KINASE_TYR"/>
    <property type="match status" value="1"/>
</dbReference>
<dbReference type="GO" id="GO:0004714">
    <property type="term" value="F:transmembrane receptor protein tyrosine kinase activity"/>
    <property type="evidence" value="ECO:0007669"/>
    <property type="project" value="TreeGrafter"/>
</dbReference>
<dbReference type="Pfam" id="PF07714">
    <property type="entry name" value="PK_Tyr_Ser-Thr"/>
    <property type="match status" value="1"/>
</dbReference>
<dbReference type="GO" id="GO:0005886">
    <property type="term" value="C:plasma membrane"/>
    <property type="evidence" value="ECO:0007669"/>
    <property type="project" value="TreeGrafter"/>
</dbReference>
<sequence length="614" mass="69684">MSTVTFCLHGGTCFGTLTYQQKEGNDERQNEIVAAPAIFGDMSADYPEHSAEIINRTYTLTDDLPDAPQLMIEIRDLEGGILSIRLNDSNSEQGKEFEITENGPFLWCLQADELMHTWTPTSINSSRFSVFYRLTSFNVSLPECFIEPTRPVEEIEETRKSFKLFYIFIPIAIVVFLSQLLFYTYRLCKSLDPWEIDSLQLTISNRIGRGEALLIQSNIATNVIFVEDLYRIAWEVASALEFLASKNVLHRDVAARNILLTLQKTSKLSDFGLSRSSNEALYTSHGGCLPIKWTALEAIEFGIFTEKADVWSFGVLLWEMFSFGDTPYEDLEPSRLLGELQKGFRLIPPHRTPTQISEPCNVLSVDCSQCTITMYVSELVVLSQDGCRHEFQLYVNNADWTSRNETVMRNHDGKSPFCVVNYRLFSLPAIFTLAYHTLDNFFPIADAFYIFHLNVFEDAPVIVPVSIYPFPTSGNEYISLDFSQPKSPEQPYFVMLGDNMNGSIVAGTIEWETIDHDCALTVYLGTTIDTNQEPWLTMNSCEISQRSNVRWPATIQQLTFRVSSGRCAFWMTIMTEDSDDSFPRAGHQFFAQTTPNPACVPTTEMSSQKLEKVC</sequence>
<name>A0AAF3EP87_9BILA</name>
<dbReference type="InterPro" id="IPR000719">
    <property type="entry name" value="Prot_kinase_dom"/>
</dbReference>
<protein>
    <recommendedName>
        <fullName evidence="2">Protein kinase domain-containing protein</fullName>
    </recommendedName>
</protein>
<evidence type="ECO:0000259" key="2">
    <source>
        <dbReference type="PROSITE" id="PS50011"/>
    </source>
</evidence>
<evidence type="ECO:0000313" key="4">
    <source>
        <dbReference type="WBParaSite" id="MBELARI_LOCUS15798"/>
    </source>
</evidence>
<dbReference type="InterPro" id="IPR020635">
    <property type="entry name" value="Tyr_kinase_cat_dom"/>
</dbReference>
<evidence type="ECO:0000313" key="3">
    <source>
        <dbReference type="Proteomes" id="UP000887575"/>
    </source>
</evidence>
<keyword evidence="1" id="KW-0812">Transmembrane</keyword>
<reference evidence="4" key="1">
    <citation type="submission" date="2024-02" db="UniProtKB">
        <authorList>
            <consortium name="WormBaseParasite"/>
        </authorList>
    </citation>
    <scope>IDENTIFICATION</scope>
</reference>
<feature type="domain" description="Protein kinase" evidence="2">
    <location>
        <begin position="94"/>
        <end position="392"/>
    </location>
</feature>
<feature type="transmembrane region" description="Helical" evidence="1">
    <location>
        <begin position="164"/>
        <end position="185"/>
    </location>
</feature>
<dbReference type="GO" id="GO:0007169">
    <property type="term" value="P:cell surface receptor protein tyrosine kinase signaling pathway"/>
    <property type="evidence" value="ECO:0007669"/>
    <property type="project" value="TreeGrafter"/>
</dbReference>
<dbReference type="GO" id="GO:0043235">
    <property type="term" value="C:receptor complex"/>
    <property type="evidence" value="ECO:0007669"/>
    <property type="project" value="TreeGrafter"/>
</dbReference>
<dbReference type="InterPro" id="IPR011009">
    <property type="entry name" value="Kinase-like_dom_sf"/>
</dbReference>
<dbReference type="PRINTS" id="PR00109">
    <property type="entry name" value="TYRKINASE"/>
</dbReference>